<proteinExistence type="predicted"/>
<dbReference type="eggNOG" id="ENOG502RQ4I">
    <property type="taxonomic scope" value="Eukaryota"/>
</dbReference>
<evidence type="ECO:0000313" key="2">
    <source>
        <dbReference type="EMBL" id="EER34604.1"/>
    </source>
</evidence>
<dbReference type="OrthoDB" id="4081497at2759"/>
<accession>C5M6I4</accession>
<gene>
    <name evidence="2" type="ORF">CTRG_01465</name>
</gene>
<sequence>MTSSPQPQSQSSQSQSQSRPSHNELLQQAKINQINELKNSSIYSKQLIQLLTSIIKVNSISESSELVDKITTIHQLNQTIDKQLNQDISKNFYELMKYKTKLENIIRECHDIVEDINTLQSRSELIDQDLRILENTLKLVKK</sequence>
<dbReference type="HOGENOM" id="CLU_141134_0_0_1"/>
<dbReference type="KEGG" id="ctp:CTRG_01465"/>
<feature type="compositionally biased region" description="Low complexity" evidence="1">
    <location>
        <begin position="1"/>
        <end position="20"/>
    </location>
</feature>
<feature type="region of interest" description="Disordered" evidence="1">
    <location>
        <begin position="1"/>
        <end position="23"/>
    </location>
</feature>
<evidence type="ECO:0000313" key="3">
    <source>
        <dbReference type="Proteomes" id="UP000002037"/>
    </source>
</evidence>
<name>C5M6I4_CANTT</name>
<dbReference type="RefSeq" id="XP_002547159.1">
    <property type="nucleotide sequence ID" value="XM_002547113.1"/>
</dbReference>
<reference evidence="2 3" key="1">
    <citation type="journal article" date="2009" name="Nature">
        <title>Evolution of pathogenicity and sexual reproduction in eight Candida genomes.</title>
        <authorList>
            <person name="Butler G."/>
            <person name="Rasmussen M.D."/>
            <person name="Lin M.F."/>
            <person name="Santos M.A."/>
            <person name="Sakthikumar S."/>
            <person name="Munro C.A."/>
            <person name="Rheinbay E."/>
            <person name="Grabherr M."/>
            <person name="Forche A."/>
            <person name="Reedy J.L."/>
            <person name="Agrafioti I."/>
            <person name="Arnaud M.B."/>
            <person name="Bates S."/>
            <person name="Brown A.J."/>
            <person name="Brunke S."/>
            <person name="Costanzo M.C."/>
            <person name="Fitzpatrick D.A."/>
            <person name="de Groot P.W."/>
            <person name="Harris D."/>
            <person name="Hoyer L.L."/>
            <person name="Hube B."/>
            <person name="Klis F.M."/>
            <person name="Kodira C."/>
            <person name="Lennard N."/>
            <person name="Logue M.E."/>
            <person name="Martin R."/>
            <person name="Neiman A.M."/>
            <person name="Nikolaou E."/>
            <person name="Quail M.A."/>
            <person name="Quinn J."/>
            <person name="Santos M.C."/>
            <person name="Schmitzberger F.F."/>
            <person name="Sherlock G."/>
            <person name="Shah P."/>
            <person name="Silverstein K.A."/>
            <person name="Skrzypek M.S."/>
            <person name="Soll D."/>
            <person name="Staggs R."/>
            <person name="Stansfield I."/>
            <person name="Stumpf M.P."/>
            <person name="Sudbery P.E."/>
            <person name="Srikantha T."/>
            <person name="Zeng Q."/>
            <person name="Berman J."/>
            <person name="Berriman M."/>
            <person name="Heitman J."/>
            <person name="Gow N.A."/>
            <person name="Lorenz M.C."/>
            <person name="Birren B.W."/>
            <person name="Kellis M."/>
            <person name="Cuomo C.A."/>
        </authorList>
    </citation>
    <scope>NUCLEOTIDE SEQUENCE [LARGE SCALE GENOMIC DNA]</scope>
    <source>
        <strain evidence="3">ATCC MYA-3404 / T1</strain>
    </source>
</reference>
<evidence type="ECO:0008006" key="4">
    <source>
        <dbReference type="Google" id="ProtNLM"/>
    </source>
</evidence>
<dbReference type="VEuPathDB" id="FungiDB:CTRG_01465"/>
<dbReference type="AlphaFoldDB" id="C5M6I4"/>
<dbReference type="GeneID" id="8301353"/>
<protein>
    <recommendedName>
        <fullName evidence="4">Biogenesis of lysosome-related organelles complex 1 subunit CNL1</fullName>
    </recommendedName>
</protein>
<organism evidence="2 3">
    <name type="scientific">Candida tropicalis (strain ATCC MYA-3404 / T1)</name>
    <name type="common">Yeast</name>
    <dbReference type="NCBI Taxonomy" id="294747"/>
    <lineage>
        <taxon>Eukaryota</taxon>
        <taxon>Fungi</taxon>
        <taxon>Dikarya</taxon>
        <taxon>Ascomycota</taxon>
        <taxon>Saccharomycotina</taxon>
        <taxon>Pichiomycetes</taxon>
        <taxon>Debaryomycetaceae</taxon>
        <taxon>Candida/Lodderomyces clade</taxon>
        <taxon>Candida</taxon>
    </lineage>
</organism>
<keyword evidence="3" id="KW-1185">Reference proteome</keyword>
<dbReference type="EMBL" id="GG692396">
    <property type="protein sequence ID" value="EER34604.1"/>
    <property type="molecule type" value="Genomic_DNA"/>
</dbReference>
<evidence type="ECO:0000256" key="1">
    <source>
        <dbReference type="SAM" id="MobiDB-lite"/>
    </source>
</evidence>
<dbReference type="Proteomes" id="UP000002037">
    <property type="component" value="Unassembled WGS sequence"/>
</dbReference>